<reference evidence="1" key="1">
    <citation type="submission" date="1993-03" db="EMBL/GenBank/DDBJ databases">
        <title>Nucleotide sequence of the 5'-regulatory region, and exon 1 and exon 2 for themouse poly(ADP-ribose) polymerase gene.</title>
        <authorList>
            <person name="Ogura T."/>
            <person name="Abe K."/>
            <person name="Sasaki M."/>
            <person name="Sugiura T."/>
            <person name="Esumi H."/>
        </authorList>
    </citation>
    <scope>NUCLEOTIDE SEQUENCE</scope>
    <source>
        <strain evidence="1">BALB/c</strain>
        <tissue evidence="1">Liver</tissue>
    </source>
</reference>
<dbReference type="EMBL" id="D14554">
    <property type="protein sequence ID" value="BAA03416.1"/>
    <property type="molecule type" value="Genomic_DNA"/>
</dbReference>
<dbReference type="AlphaFoldDB" id="P97340"/>
<sequence length="95" mass="10521">MAEASESFIEWSTRRAGAPLARNAARVFPRTPSAWPSWCSHPCSMGKSHTGTTSPASGRWATPSGSLMLRWMASLSCAGMISRRSRRRPRLEAWQ</sequence>
<organism evidence="1">
    <name type="scientific">Mus musculus domesticus</name>
    <name type="common">western European house mouse</name>
    <dbReference type="NCBI Taxonomy" id="10092"/>
    <lineage>
        <taxon>Eukaryota</taxon>
        <taxon>Metazoa</taxon>
        <taxon>Chordata</taxon>
        <taxon>Craniata</taxon>
        <taxon>Vertebrata</taxon>
        <taxon>Euteleostomi</taxon>
        <taxon>Mammalia</taxon>
        <taxon>Eutheria</taxon>
        <taxon>Euarchontoglires</taxon>
        <taxon>Glires</taxon>
        <taxon>Rodentia</taxon>
        <taxon>Myomorpha</taxon>
        <taxon>Muroidea</taxon>
        <taxon>Muridae</taxon>
        <taxon>Murinae</taxon>
        <taxon>Mus</taxon>
        <taxon>Mus</taxon>
    </lineage>
</organism>
<feature type="non-terminal residue" evidence="1">
    <location>
        <position position="95"/>
    </location>
</feature>
<accession>P97340</accession>
<proteinExistence type="predicted"/>
<protein>
    <submittedName>
        <fullName evidence="1">Poly(ADP-ribose) polymerase</fullName>
    </submittedName>
</protein>
<name>P97340_MOUSE</name>
<evidence type="ECO:0000313" key="1">
    <source>
        <dbReference type="EMBL" id="BAA03416.1"/>
    </source>
</evidence>